<dbReference type="EMBL" id="FNUC01000003">
    <property type="protein sequence ID" value="SEE60381.1"/>
    <property type="molecule type" value="Genomic_DNA"/>
</dbReference>
<protein>
    <submittedName>
        <fullName evidence="1">Uncharacterized protein</fullName>
    </submittedName>
</protein>
<dbReference type="SUPFAM" id="SSF50969">
    <property type="entry name" value="YVTN repeat-like/Quinoprotein amine dehydrogenase"/>
    <property type="match status" value="1"/>
</dbReference>
<keyword evidence="2" id="KW-1185">Reference proteome</keyword>
<proteinExistence type="predicted"/>
<dbReference type="InterPro" id="IPR011044">
    <property type="entry name" value="Quino_amine_DH_bsu"/>
</dbReference>
<evidence type="ECO:0000313" key="2">
    <source>
        <dbReference type="Proteomes" id="UP000181980"/>
    </source>
</evidence>
<gene>
    <name evidence="1" type="ORF">SAMN04488561_1919</name>
</gene>
<sequence>MRRRLGAAAMAVMIVVLVLGAYVVPGFVIRTTASIEGRPFFTTVDGRDVALIGYDDDGMPGLRPGGLGTGVLAVDVATGETVWDAELPEATWSPEVVAAGERYVYVRHTFGVAIIELDDGDTVASDEGIDGLGDEVPHGRWDNYVYDPRREAVLFATDDGDTRQFPLDETAAVPADDATRDTWGCQVGREGGAAPITYDVTRPVAETGDIGLVPPDGTPAGLAITRLHVVEDGVQRELSPVDFYAAGLVQEVVPKLPPERACVGLDWPYDLFEPGDEAVLTTAGLATGHVVVQSSAGPNDEENRRLTVVDVETGAITATLDVRGGVESASTAPSGELVLIVEAGWEGPFGSPGGPWPTDHVVIVGADGAVRDIVVAEKGWFGL</sequence>
<dbReference type="Proteomes" id="UP000181980">
    <property type="component" value="Unassembled WGS sequence"/>
</dbReference>
<dbReference type="RefSeq" id="WP_069115233.1">
    <property type="nucleotide sequence ID" value="NZ_FNUC01000003.1"/>
</dbReference>
<organism evidence="1 2">
    <name type="scientific">Jiangella alba</name>
    <dbReference type="NCBI Taxonomy" id="561176"/>
    <lineage>
        <taxon>Bacteria</taxon>
        <taxon>Bacillati</taxon>
        <taxon>Actinomycetota</taxon>
        <taxon>Actinomycetes</taxon>
        <taxon>Jiangellales</taxon>
        <taxon>Jiangellaceae</taxon>
        <taxon>Jiangella</taxon>
    </lineage>
</organism>
<evidence type="ECO:0000313" key="1">
    <source>
        <dbReference type="EMBL" id="SEE60381.1"/>
    </source>
</evidence>
<name>A0A1H5K8P1_9ACTN</name>
<reference evidence="2" key="1">
    <citation type="submission" date="2016-10" db="EMBL/GenBank/DDBJ databases">
        <authorList>
            <person name="Varghese N."/>
            <person name="Submissions S."/>
        </authorList>
    </citation>
    <scope>NUCLEOTIDE SEQUENCE [LARGE SCALE GENOMIC DNA]</scope>
    <source>
        <strain evidence="2">DSM 45237</strain>
    </source>
</reference>
<dbReference type="InterPro" id="IPR048161">
    <property type="entry name" value="PA2928-like"/>
</dbReference>
<dbReference type="OrthoDB" id="5172108at2"/>
<dbReference type="STRING" id="561176.SAMN04488561_1919"/>
<accession>A0A1H5K8P1</accession>
<dbReference type="NCBIfam" id="NF041516">
    <property type="entry name" value="PA2928_fam"/>
    <property type="match status" value="1"/>
</dbReference>
<dbReference type="AlphaFoldDB" id="A0A1H5K8P1"/>